<sequence>MNILAFDQCVSTERVRSEAATLRQRQTSTTACPSSCTQINPDRGKEKVTYIDRLLTVTGLTVCHPAQYHQHQHPTQPRSELNLKRHMTKEMFISEKEEFGIVFLVPVRPADLNTAVFYKTPDSYNHRTNQLNVNVMNHVISVHRRQKCYVTGRLSSGALCLAVFLGVNQGSDSAEVVQHCIIVSEYCPLHGGSGEHVNHVIPTSHNTVTSTCCNDGNREYTGH</sequence>
<gene>
    <name evidence="1" type="ORF">BaRGS_00033576</name>
</gene>
<reference evidence="1 2" key="1">
    <citation type="journal article" date="2023" name="Sci. Data">
        <title>Genome assembly of the Korean intertidal mud-creeper Batillaria attramentaria.</title>
        <authorList>
            <person name="Patra A.K."/>
            <person name="Ho P.T."/>
            <person name="Jun S."/>
            <person name="Lee S.J."/>
            <person name="Kim Y."/>
            <person name="Won Y.J."/>
        </authorList>
    </citation>
    <scope>NUCLEOTIDE SEQUENCE [LARGE SCALE GENOMIC DNA]</scope>
    <source>
        <strain evidence="1">Wonlab-2016</strain>
    </source>
</reference>
<evidence type="ECO:0000313" key="1">
    <source>
        <dbReference type="EMBL" id="KAK7475175.1"/>
    </source>
</evidence>
<keyword evidence="2" id="KW-1185">Reference proteome</keyword>
<dbReference type="Proteomes" id="UP001519460">
    <property type="component" value="Unassembled WGS sequence"/>
</dbReference>
<feature type="non-terminal residue" evidence="1">
    <location>
        <position position="223"/>
    </location>
</feature>
<organism evidence="1 2">
    <name type="scientific">Batillaria attramentaria</name>
    <dbReference type="NCBI Taxonomy" id="370345"/>
    <lineage>
        <taxon>Eukaryota</taxon>
        <taxon>Metazoa</taxon>
        <taxon>Spiralia</taxon>
        <taxon>Lophotrochozoa</taxon>
        <taxon>Mollusca</taxon>
        <taxon>Gastropoda</taxon>
        <taxon>Caenogastropoda</taxon>
        <taxon>Sorbeoconcha</taxon>
        <taxon>Cerithioidea</taxon>
        <taxon>Batillariidae</taxon>
        <taxon>Batillaria</taxon>
    </lineage>
</organism>
<dbReference type="AlphaFoldDB" id="A0ABD0JJQ3"/>
<comment type="caution">
    <text evidence="1">The sequence shown here is derived from an EMBL/GenBank/DDBJ whole genome shotgun (WGS) entry which is preliminary data.</text>
</comment>
<protein>
    <submittedName>
        <fullName evidence="1">Uncharacterized protein</fullName>
    </submittedName>
</protein>
<proteinExistence type="predicted"/>
<name>A0ABD0JJQ3_9CAEN</name>
<dbReference type="EMBL" id="JACVVK020000413">
    <property type="protein sequence ID" value="KAK7475175.1"/>
    <property type="molecule type" value="Genomic_DNA"/>
</dbReference>
<evidence type="ECO:0000313" key="2">
    <source>
        <dbReference type="Proteomes" id="UP001519460"/>
    </source>
</evidence>
<accession>A0ABD0JJQ3</accession>